<dbReference type="InterPro" id="IPR011048">
    <property type="entry name" value="Haem_d1_sf"/>
</dbReference>
<dbReference type="SUPFAM" id="SSF51004">
    <property type="entry name" value="C-terminal (heme d1) domain of cytochrome cd1-nitrite reductase"/>
    <property type="match status" value="1"/>
</dbReference>
<dbReference type="Pfam" id="PF04053">
    <property type="entry name" value="B-prop_COPA_B_2nd"/>
    <property type="match status" value="1"/>
</dbReference>
<feature type="repeat" description="WD" evidence="15">
    <location>
        <begin position="138"/>
        <end position="180"/>
    </location>
</feature>
<feature type="domain" description="COPA/B second beta-propeller" evidence="16">
    <location>
        <begin position="319"/>
        <end position="580"/>
    </location>
</feature>
<accession>A0A4T0FIQ8</accession>
<evidence type="ECO:0000256" key="8">
    <source>
        <dbReference type="ARBA" id="ARBA00022892"/>
    </source>
</evidence>
<keyword evidence="9" id="KW-0653">Protein transport</keyword>
<feature type="domain" description="COPA/B TPR" evidence="17">
    <location>
        <begin position="597"/>
        <end position="780"/>
    </location>
</feature>
<evidence type="ECO:0000313" key="19">
    <source>
        <dbReference type="Proteomes" id="UP000310189"/>
    </source>
</evidence>
<dbReference type="InterPro" id="IPR001680">
    <property type="entry name" value="WD40_rpt"/>
</dbReference>
<dbReference type="FunFam" id="1.25.40.470:FF:000001">
    <property type="entry name" value="Coatomer subunit beta"/>
    <property type="match status" value="1"/>
</dbReference>
<dbReference type="AlphaFoldDB" id="A0A4T0FIQ8"/>
<dbReference type="InterPro" id="IPR050844">
    <property type="entry name" value="Coatomer_complex_subunit"/>
</dbReference>
<dbReference type="InterPro" id="IPR020472">
    <property type="entry name" value="WD40_PAC1"/>
</dbReference>
<dbReference type="InterPro" id="IPR056176">
    <property type="entry name" value="TPR_COPA_B"/>
</dbReference>
<feature type="repeat" description="WD" evidence="15">
    <location>
        <begin position="181"/>
        <end position="224"/>
    </location>
</feature>
<evidence type="ECO:0000256" key="1">
    <source>
        <dbReference type="ARBA" id="ARBA00004255"/>
    </source>
</evidence>
<dbReference type="GO" id="GO:0006890">
    <property type="term" value="P:retrograde vesicle-mediated transport, Golgi to endoplasmic reticulum"/>
    <property type="evidence" value="ECO:0007669"/>
    <property type="project" value="TreeGrafter"/>
</dbReference>
<evidence type="ECO:0000256" key="13">
    <source>
        <dbReference type="ARBA" id="ARBA00025536"/>
    </source>
</evidence>
<dbReference type="PANTHER" id="PTHR19876">
    <property type="entry name" value="COATOMER"/>
    <property type="match status" value="1"/>
</dbReference>
<feature type="repeat" description="WD" evidence="15">
    <location>
        <begin position="95"/>
        <end position="127"/>
    </location>
</feature>
<dbReference type="CDD" id="cd00200">
    <property type="entry name" value="WD40"/>
    <property type="match status" value="1"/>
</dbReference>
<comment type="similarity">
    <text evidence="3">Belongs to the WD repeat COPB2 family.</text>
</comment>
<evidence type="ECO:0000256" key="4">
    <source>
        <dbReference type="ARBA" id="ARBA00022448"/>
    </source>
</evidence>
<name>A0A4T0FIQ8_9BASI</name>
<dbReference type="InterPro" id="IPR016453">
    <property type="entry name" value="COPB2"/>
</dbReference>
<keyword evidence="7" id="KW-0677">Repeat</keyword>
<dbReference type="PRINTS" id="PR00320">
    <property type="entry name" value="GPROTEINBRPT"/>
</dbReference>
<dbReference type="Pfam" id="PF00400">
    <property type="entry name" value="WD40"/>
    <property type="match status" value="6"/>
</dbReference>
<dbReference type="InterPro" id="IPR015943">
    <property type="entry name" value="WD40/YVTN_repeat-like_dom_sf"/>
</dbReference>
<keyword evidence="4" id="KW-0813">Transport</keyword>
<dbReference type="GO" id="GO:0030126">
    <property type="term" value="C:COPI vesicle coat"/>
    <property type="evidence" value="ECO:0007669"/>
    <property type="project" value="TreeGrafter"/>
</dbReference>
<dbReference type="Gene3D" id="2.130.10.10">
    <property type="entry name" value="YVTN repeat-like/Quinoprotein amine dehydrogenase"/>
    <property type="match status" value="1"/>
</dbReference>
<keyword evidence="12" id="KW-0968">Cytoplasmic vesicle</keyword>
<dbReference type="PROSITE" id="PS50082">
    <property type="entry name" value="WD_REPEATS_2"/>
    <property type="match status" value="4"/>
</dbReference>
<organism evidence="18 19">
    <name type="scientific">Wallemia hederae</name>
    <dbReference type="NCBI Taxonomy" id="1540922"/>
    <lineage>
        <taxon>Eukaryota</taxon>
        <taxon>Fungi</taxon>
        <taxon>Dikarya</taxon>
        <taxon>Basidiomycota</taxon>
        <taxon>Wallemiomycotina</taxon>
        <taxon>Wallemiomycetes</taxon>
        <taxon>Wallemiales</taxon>
        <taxon>Wallemiaceae</taxon>
        <taxon>Wallemia</taxon>
    </lineage>
</organism>
<dbReference type="OrthoDB" id="10261470at2759"/>
<sequence>SISNPSIQRQFFQRSERVKSVDFHPTEPWLLAGLYNGTVAIYNTHTNTTVKSFDVTDVPVRCVRFIARKNWFVAGSDDFQLRCFNYNTSDKITAFEAHPDYIRALAVHPTLPYVITGSDDMSIKLWNWDKQWRCQQVFEGHTHYIMNMVFNPKDTNTFASACLDRTVKVWSLGSPTANFTLEAHDKGVNYVEYYHGNDKPYIVTTGDDRLVKLWDYHSKSLVQSMEGHSSNVSFAIFHPSLPLVISGAEDGTVKIWNSNTYRLEQTLNYGLERAWSVAYSKSINDVAVGFDEGSVVFKLGREEPTFSMDNSGKVIYSRNNEIFSTNLQQIEDADLADGQRIPSQARELGNTEVFPTSIEHSPNGRFVTVCGDGEYIIYTALAWRNKSFGQGTSFAWASDSNTYAVREPSGKIRVFKNFKEKNAPLVANTMGGIIGVFGGTLLGIAGPGWILFCDWESGNVVRRIDVDVTQVSWSPNGNVVAIVATDSVYMLQYNREAYDEYISSGIDVGDEGVEDAFEVVSEITDAVSTCKWLGDCFIYTSTSNKLCYVLGEQSQPLNHFDGPQYLLGYIAAQNRIYVIDKDLNIRSYALAKSLIEYESAILNGDYSLAESILPNIPAEQKNRVARFLEEHGLKDLAMTVATDSDQKFELAVELGKLDEANALAQESSSADSQNKWRTLGDKALENWDVSLSIECYKKARDLEALLLVYTSSGDRDGMKELVDLAVESGLSNIAFAALLQLGEPSECVDCLLRNQRYAEAALFANTYCRERIQECTMAWKSSLFSEKKDKIAKSIADPQDQPELFNNLIDVE</sequence>
<dbReference type="PROSITE" id="PS50294">
    <property type="entry name" value="WD_REPEATS_REGION"/>
    <property type="match status" value="3"/>
</dbReference>
<evidence type="ECO:0000256" key="12">
    <source>
        <dbReference type="ARBA" id="ARBA00023329"/>
    </source>
</evidence>
<evidence type="ECO:0000256" key="10">
    <source>
        <dbReference type="ARBA" id="ARBA00023034"/>
    </source>
</evidence>
<evidence type="ECO:0000256" key="15">
    <source>
        <dbReference type="PROSITE-ProRule" id="PRU00221"/>
    </source>
</evidence>
<keyword evidence="11" id="KW-0472">Membrane</keyword>
<reference evidence="18 19" key="1">
    <citation type="submission" date="2019-03" db="EMBL/GenBank/DDBJ databases">
        <title>Sequencing 23 genomes of Wallemia ichthyophaga.</title>
        <authorList>
            <person name="Gostincar C."/>
        </authorList>
    </citation>
    <scope>NUCLEOTIDE SEQUENCE [LARGE SCALE GENOMIC DNA]</scope>
    <source>
        <strain evidence="18 19">EXF-5753</strain>
    </source>
</reference>
<evidence type="ECO:0000256" key="14">
    <source>
        <dbReference type="ARBA" id="ARBA00032920"/>
    </source>
</evidence>
<proteinExistence type="inferred from homology"/>
<keyword evidence="8" id="KW-0931">ER-Golgi transport</keyword>
<evidence type="ECO:0000256" key="3">
    <source>
        <dbReference type="ARBA" id="ARBA00010844"/>
    </source>
</evidence>
<comment type="subcellular location">
    <subcellularLocation>
        <location evidence="2">Cytoplasmic vesicle</location>
        <location evidence="2">COPI-coated vesicle membrane</location>
        <topology evidence="2">Peripheral membrane protein</topology>
        <orientation evidence="2">Cytoplasmic side</orientation>
    </subcellularLocation>
    <subcellularLocation>
        <location evidence="1">Golgi apparatus membrane</location>
        <topology evidence="1">Peripheral membrane protein</topology>
        <orientation evidence="1">Cytoplasmic side</orientation>
    </subcellularLocation>
</comment>
<evidence type="ECO:0000259" key="17">
    <source>
        <dbReference type="Pfam" id="PF23953"/>
    </source>
</evidence>
<dbReference type="SMART" id="SM00320">
    <property type="entry name" value="WD40"/>
    <property type="match status" value="9"/>
</dbReference>
<keyword evidence="6 15" id="KW-0853">WD repeat</keyword>
<dbReference type="EMBL" id="SPNW01000042">
    <property type="protein sequence ID" value="TIA88151.1"/>
    <property type="molecule type" value="Genomic_DNA"/>
</dbReference>
<dbReference type="Gene3D" id="1.25.40.470">
    <property type="match status" value="1"/>
</dbReference>
<evidence type="ECO:0000256" key="5">
    <source>
        <dbReference type="ARBA" id="ARBA00022490"/>
    </source>
</evidence>
<dbReference type="Pfam" id="PF23953">
    <property type="entry name" value="TPR_COPA_B"/>
    <property type="match status" value="1"/>
</dbReference>
<keyword evidence="10" id="KW-0333">Golgi apparatus</keyword>
<dbReference type="GO" id="GO:0006886">
    <property type="term" value="P:intracellular protein transport"/>
    <property type="evidence" value="ECO:0007669"/>
    <property type="project" value="InterPro"/>
</dbReference>
<comment type="caution">
    <text evidence="18">The sequence shown here is derived from an EMBL/GenBank/DDBJ whole genome shotgun (WGS) entry which is preliminary data.</text>
</comment>
<keyword evidence="5" id="KW-0963">Cytoplasm</keyword>
<evidence type="ECO:0000256" key="9">
    <source>
        <dbReference type="ARBA" id="ARBA00022927"/>
    </source>
</evidence>
<protein>
    <recommendedName>
        <fullName evidence="14">Beta'-coat protein</fullName>
    </recommendedName>
</protein>
<dbReference type="CDD" id="cd22947">
    <property type="entry name" value="Coatomer_WDAD_beta-like"/>
    <property type="match status" value="1"/>
</dbReference>
<evidence type="ECO:0000259" key="16">
    <source>
        <dbReference type="Pfam" id="PF04053"/>
    </source>
</evidence>
<dbReference type="InterPro" id="IPR036322">
    <property type="entry name" value="WD40_repeat_dom_sf"/>
</dbReference>
<feature type="non-terminal residue" evidence="18">
    <location>
        <position position="1"/>
    </location>
</feature>
<dbReference type="GO" id="GO:0006888">
    <property type="term" value="P:endoplasmic reticulum to Golgi vesicle-mediated transport"/>
    <property type="evidence" value="ECO:0007669"/>
    <property type="project" value="TreeGrafter"/>
</dbReference>
<comment type="function">
    <text evidence="13">The coatomer is a cytosolic protein complex that binds to dilysine motifs and reversibly associates with Golgi non-clathrin-coated vesicles, which further mediate biosynthetic protein transport from the ER, via the Golgi up to the trans Golgi network. Coatomer complex is required for budding from Golgi membranes, and is essential for the retrograde Golgi-to-ER transport of dilysine-tagged proteins.</text>
</comment>
<dbReference type="GO" id="GO:0005198">
    <property type="term" value="F:structural molecule activity"/>
    <property type="evidence" value="ECO:0007669"/>
    <property type="project" value="InterPro"/>
</dbReference>
<keyword evidence="19" id="KW-1185">Reference proteome</keyword>
<evidence type="ECO:0000256" key="6">
    <source>
        <dbReference type="ARBA" id="ARBA00022574"/>
    </source>
</evidence>
<dbReference type="GO" id="GO:0006891">
    <property type="term" value="P:intra-Golgi vesicle-mediated transport"/>
    <property type="evidence" value="ECO:0007669"/>
    <property type="project" value="TreeGrafter"/>
</dbReference>
<dbReference type="PIRSF" id="PIRSF005567">
    <property type="entry name" value="Coatomer_beta'_subunit"/>
    <property type="match status" value="1"/>
</dbReference>
<dbReference type="Proteomes" id="UP000310189">
    <property type="component" value="Unassembled WGS sequence"/>
</dbReference>
<evidence type="ECO:0000256" key="7">
    <source>
        <dbReference type="ARBA" id="ARBA00022737"/>
    </source>
</evidence>
<dbReference type="GO" id="GO:0000139">
    <property type="term" value="C:Golgi membrane"/>
    <property type="evidence" value="ECO:0007669"/>
    <property type="project" value="UniProtKB-SubCell"/>
</dbReference>
<evidence type="ECO:0000313" key="18">
    <source>
        <dbReference type="EMBL" id="TIA88151.1"/>
    </source>
</evidence>
<evidence type="ECO:0000256" key="11">
    <source>
        <dbReference type="ARBA" id="ARBA00023136"/>
    </source>
</evidence>
<evidence type="ECO:0000256" key="2">
    <source>
        <dbReference type="ARBA" id="ARBA00004347"/>
    </source>
</evidence>
<dbReference type="FunFam" id="2.130.10.10:FF:000016">
    <property type="entry name" value="Coatomer alpha subunit, putative"/>
    <property type="match status" value="1"/>
</dbReference>
<dbReference type="PANTHER" id="PTHR19876:SF2">
    <property type="entry name" value="COATOMER SUBUNIT BETA"/>
    <property type="match status" value="1"/>
</dbReference>
<feature type="repeat" description="WD" evidence="15">
    <location>
        <begin position="225"/>
        <end position="266"/>
    </location>
</feature>
<dbReference type="SUPFAM" id="SSF50978">
    <property type="entry name" value="WD40 repeat-like"/>
    <property type="match status" value="2"/>
</dbReference>
<gene>
    <name evidence="18" type="ORF">E3P99_02775</name>
</gene>
<dbReference type="InterPro" id="IPR006692">
    <property type="entry name" value="Beta-prop_COPA/B_2nd"/>
</dbReference>